<reference evidence="4 5" key="1">
    <citation type="submission" date="2019-07" db="EMBL/GenBank/DDBJ databases">
        <title>Flavobacterium sp. nov., isolated from glacier ice.</title>
        <authorList>
            <person name="Liu Q."/>
            <person name="Xin Y.-H."/>
        </authorList>
    </citation>
    <scope>NUCLEOTIDE SEQUENCE [LARGE SCALE GENOMIC DNA]</scope>
    <source>
        <strain evidence="4 5">ZT4R6</strain>
    </source>
</reference>
<dbReference type="InterPro" id="IPR011042">
    <property type="entry name" value="6-blade_b-propeller_TolB-like"/>
</dbReference>
<evidence type="ECO:0000256" key="1">
    <source>
        <dbReference type="ARBA" id="ARBA00022729"/>
    </source>
</evidence>
<dbReference type="PANTHER" id="PTHR35580:SF1">
    <property type="entry name" value="PHYTASE-LIKE DOMAIN-CONTAINING PROTEIN"/>
    <property type="match status" value="1"/>
</dbReference>
<proteinExistence type="predicted"/>
<keyword evidence="5" id="KW-1185">Reference proteome</keyword>
<dbReference type="NCBIfam" id="TIGR04183">
    <property type="entry name" value="Por_Secre_tail"/>
    <property type="match status" value="1"/>
</dbReference>
<gene>
    <name evidence="4" type="ORF">FMM05_11835</name>
</gene>
<evidence type="ECO:0000313" key="5">
    <source>
        <dbReference type="Proteomes" id="UP000320643"/>
    </source>
</evidence>
<dbReference type="SUPFAM" id="SSF63829">
    <property type="entry name" value="Calcium-dependent phosphotriesterase"/>
    <property type="match status" value="1"/>
</dbReference>
<dbReference type="SUPFAM" id="SSF101898">
    <property type="entry name" value="NHL repeat"/>
    <property type="match status" value="1"/>
</dbReference>
<dbReference type="AlphaFoldDB" id="A0A552V048"/>
<dbReference type="EMBL" id="VJVZ01000007">
    <property type="protein sequence ID" value="TRW23847.1"/>
    <property type="molecule type" value="Genomic_DNA"/>
</dbReference>
<keyword evidence="1 2" id="KW-0732">Signal</keyword>
<evidence type="ECO:0000259" key="3">
    <source>
        <dbReference type="Pfam" id="PF18962"/>
    </source>
</evidence>
<dbReference type="OrthoDB" id="1405326at2"/>
<evidence type="ECO:0000313" key="4">
    <source>
        <dbReference type="EMBL" id="TRW23847.1"/>
    </source>
</evidence>
<name>A0A552V048_9FLAO</name>
<dbReference type="InterPro" id="IPR052918">
    <property type="entry name" value="Motility_Chemotaxis_Reg"/>
</dbReference>
<dbReference type="RefSeq" id="WP_143373595.1">
    <property type="nucleotide sequence ID" value="NZ_VJVZ01000007.1"/>
</dbReference>
<dbReference type="Proteomes" id="UP000320643">
    <property type="component" value="Unassembled WGS sequence"/>
</dbReference>
<organism evidence="4 5">
    <name type="scientific">Flavobacterium zepuense</name>
    <dbReference type="NCBI Taxonomy" id="2593302"/>
    <lineage>
        <taxon>Bacteria</taxon>
        <taxon>Pseudomonadati</taxon>
        <taxon>Bacteroidota</taxon>
        <taxon>Flavobacteriia</taxon>
        <taxon>Flavobacteriales</taxon>
        <taxon>Flavobacteriaceae</taxon>
        <taxon>Flavobacterium</taxon>
    </lineage>
</organism>
<evidence type="ECO:0000256" key="2">
    <source>
        <dbReference type="SAM" id="SignalP"/>
    </source>
</evidence>
<protein>
    <submittedName>
        <fullName evidence="4">T9SS type A sorting domain-containing protein</fullName>
    </submittedName>
</protein>
<feature type="domain" description="Secretion system C-terminal sorting" evidence="3">
    <location>
        <begin position="454"/>
        <end position="510"/>
    </location>
</feature>
<dbReference type="PANTHER" id="PTHR35580">
    <property type="entry name" value="CELL SURFACE GLYCOPROTEIN (S-LAYER PROTEIN)-LIKE PROTEIN"/>
    <property type="match status" value="1"/>
</dbReference>
<sequence length="520" mass="56372">MKKILYSMLLLGCSYVQAQTFSWVKTPPIDIEFNTDYMGYCNAVDAQGNIYFAGLKDNAVPLNELLGNVYYQKYDSNGNELFSKVITGDASAYAMTIDANNNVIVSFGFYDSITIDDHTEVGDPQEVADMRFLLVKFDENGTMLWSHRLHTDEEYPYVSDARGLTTDANGSIYVAYDNYNNSYISKYAPDGVKASTIVQQNVARVTSVSVDTDGNIYAAGACASPQSVFGNTPAQMINDYNIYVVKYSAAGQMQWLKNNLDITCPDPKVVAYSPDEVYFCSYLFGTYPFDDIVPEGPLTFGEDFFIAKLNGQGQYQWVQEVPGAGGAAMGRRNTLSLDANGNIYMAGYTTGTVQWTSQITTTVTIAARDALVLKYNPQGQLLAAITAGGEGYNRADAVAINATGDVYMAGLANSTVNFGNITIEAGTFDNYPYLAKIAGESLGVSNPKVVVAGLYPNPANGYFYINGLEGSTKGNITNTLGQKVADFNATANVPVNIAHLPQGTYFIQADGFATAKLIKN</sequence>
<feature type="signal peptide" evidence="2">
    <location>
        <begin position="1"/>
        <end position="18"/>
    </location>
</feature>
<dbReference type="Pfam" id="PF18962">
    <property type="entry name" value="Por_Secre_tail"/>
    <property type="match status" value="1"/>
</dbReference>
<dbReference type="InterPro" id="IPR026444">
    <property type="entry name" value="Secre_tail"/>
</dbReference>
<dbReference type="Gene3D" id="2.120.10.30">
    <property type="entry name" value="TolB, C-terminal domain"/>
    <property type="match status" value="1"/>
</dbReference>
<feature type="chain" id="PRO_5021746574" evidence="2">
    <location>
        <begin position="19"/>
        <end position="520"/>
    </location>
</feature>
<accession>A0A552V048</accession>
<comment type="caution">
    <text evidence="4">The sequence shown here is derived from an EMBL/GenBank/DDBJ whole genome shotgun (WGS) entry which is preliminary data.</text>
</comment>